<dbReference type="EMBL" id="BAAABU010000028">
    <property type="protein sequence ID" value="GAA0259448.1"/>
    <property type="molecule type" value="Genomic_DNA"/>
</dbReference>
<dbReference type="InterPro" id="IPR027417">
    <property type="entry name" value="P-loop_NTPase"/>
</dbReference>
<gene>
    <name evidence="1" type="ORF">GCM10010492_70500</name>
</gene>
<dbReference type="Gene3D" id="2.130.10.10">
    <property type="entry name" value="YVTN repeat-like/Quinoprotein amine dehydrogenase"/>
    <property type="match status" value="1"/>
</dbReference>
<name>A0ABN0URT7_9PSEU</name>
<protein>
    <submittedName>
        <fullName evidence="1">Uncharacterized protein</fullName>
    </submittedName>
</protein>
<evidence type="ECO:0000313" key="1">
    <source>
        <dbReference type="EMBL" id="GAA0259448.1"/>
    </source>
</evidence>
<reference evidence="1 2" key="1">
    <citation type="journal article" date="2019" name="Int. J. Syst. Evol. Microbiol.">
        <title>The Global Catalogue of Microorganisms (GCM) 10K type strain sequencing project: providing services to taxonomists for standard genome sequencing and annotation.</title>
        <authorList>
            <consortium name="The Broad Institute Genomics Platform"/>
            <consortium name="The Broad Institute Genome Sequencing Center for Infectious Disease"/>
            <person name="Wu L."/>
            <person name="Ma J."/>
        </authorList>
    </citation>
    <scope>NUCLEOTIDE SEQUENCE [LARGE SCALE GENOMIC DNA]</scope>
    <source>
        <strain evidence="1 2">JCM 3380</strain>
    </source>
</reference>
<dbReference type="Proteomes" id="UP001500416">
    <property type="component" value="Unassembled WGS sequence"/>
</dbReference>
<dbReference type="SUPFAM" id="SSF50969">
    <property type="entry name" value="YVTN repeat-like/Quinoprotein amine dehydrogenase"/>
    <property type="match status" value="1"/>
</dbReference>
<organism evidence="1 2">
    <name type="scientific">Saccharothrix mutabilis subsp. mutabilis</name>
    <dbReference type="NCBI Taxonomy" id="66855"/>
    <lineage>
        <taxon>Bacteria</taxon>
        <taxon>Bacillati</taxon>
        <taxon>Actinomycetota</taxon>
        <taxon>Actinomycetes</taxon>
        <taxon>Pseudonocardiales</taxon>
        <taxon>Pseudonocardiaceae</taxon>
        <taxon>Saccharothrix</taxon>
    </lineage>
</organism>
<dbReference type="InterPro" id="IPR011044">
    <property type="entry name" value="Quino_amine_DH_bsu"/>
</dbReference>
<dbReference type="InterPro" id="IPR015943">
    <property type="entry name" value="WD40/YVTN_repeat-like_dom_sf"/>
</dbReference>
<sequence>MPEELRLMRECLERLGFRDGAPALTAAGADVDPYDMLNAVAVWLAGRTATAPGADLPPAKALVYLTGHGLLAKNGEKVSVACRKYDPGVLLNEGTVTPAQFVEKFVENAVGVVDEILLVLDFCMSGQGVTATMEQALREWVLKGEKLKLWVVGSTHGVDPAEQLEFVTAFVGAVDEAPDSAEHIGIPWLREKIKAGGHSVEAMPTAEAGDGEVLPNPAHMPAEGPTWLTGEWERWSAPARGLASGERTGWFFTGRDDAMAAVTAVLDADGSDRRPRLVTGRPGSGKSALLGRVAIAGVAGGELPLIARSGPLPPPGSVHAALRLRDQWSVRDIARRLGEQLGIEVNRPAALLDALARRDSPVGVVLDDIDRCAQPAELVGELVRPLTAIPSVRLVMSSRAPWVPGLEDVHVVDLDHRYRAGNDELARYLFTRVTRARGAPLANHDARHSAQRLAEALAPQCLATFGIAAEVAKGLVTPGAHQRWPSDPLASGRKRVTEVVLDLFVDVLSSLGGAARSLVNPLRLWPREWLPESLWLQLSALSGTGGEPTSADVGRAAAAVPSLLVSREVDGEVWWRLRNEPPELDWPSDEVVGLLLAAVPEEGGEKCWDRAHPHLIRLLVRWITAPGCTELRTLLRSGGFIVSVPPTGATTDFATYDEELRIRTTVWRAVHAGAMDLPTRRLLADLLLAWAGLPRHGTATSARASLDWAVPLAAESAVVTTIAVHGNVMATAHDDASVRLWVSADPEPPRVGAIERYRMLAGAVAVPRSGRRTVAVGWRDGRVSLLSDDGCVELLGRRGRLRADSLVFATDTTVAFLNEGRLWAVDVDTAEERLTWAPTTRRLDRVAAGPTTGPPSLVVCTRSGDVLVRDAVRDTTIGVLHRMGDAVTALAVSPSGRTVVVLGATGNLFVHGEGSSLRLHRTVRHPVRVAVSDRLLCVAEIGTPSTLVVHSLADLEAPVLDLMLPEEPAAVAFRDDDSLVLSVVGGLAQITFLGDKEGSDE</sequence>
<accession>A0ABN0URT7</accession>
<keyword evidence="2" id="KW-1185">Reference proteome</keyword>
<comment type="caution">
    <text evidence="1">The sequence shown here is derived from an EMBL/GenBank/DDBJ whole genome shotgun (WGS) entry which is preliminary data.</text>
</comment>
<evidence type="ECO:0000313" key="2">
    <source>
        <dbReference type="Proteomes" id="UP001500416"/>
    </source>
</evidence>
<dbReference type="SUPFAM" id="SSF52540">
    <property type="entry name" value="P-loop containing nucleoside triphosphate hydrolases"/>
    <property type="match status" value="1"/>
</dbReference>
<proteinExistence type="predicted"/>